<feature type="transmembrane region" description="Helical" evidence="9">
    <location>
        <begin position="110"/>
        <end position="127"/>
    </location>
</feature>
<evidence type="ECO:0000256" key="6">
    <source>
        <dbReference type="ARBA" id="ARBA00023004"/>
    </source>
</evidence>
<dbReference type="EMBL" id="JQ736808">
    <property type="protein sequence ID" value="AFH57665.1"/>
    <property type="molecule type" value="Genomic_DNA"/>
</dbReference>
<protein>
    <submittedName>
        <fullName evidence="10">Succinate:cytochrome c oxidoreductase subunit 3</fullName>
    </submittedName>
</protein>
<feature type="transmembrane region" description="Helical" evidence="9">
    <location>
        <begin position="25"/>
        <end position="45"/>
    </location>
</feature>
<dbReference type="PIRSF" id="PIRSF000178">
    <property type="entry name" value="SDH_cyt_b560"/>
    <property type="match status" value="1"/>
</dbReference>
<geneLocation type="mitochondrion" evidence="10"/>
<evidence type="ECO:0000256" key="4">
    <source>
        <dbReference type="ARBA" id="ARBA00022723"/>
    </source>
</evidence>
<dbReference type="NCBIfam" id="TIGR02970">
    <property type="entry name" value="succ_dehyd_cytB"/>
    <property type="match status" value="1"/>
</dbReference>
<dbReference type="InterPro" id="IPR018495">
    <property type="entry name" value="Succ_DH_cyt_bsu_CS"/>
</dbReference>
<evidence type="ECO:0000256" key="1">
    <source>
        <dbReference type="ARBA" id="ARBA00004141"/>
    </source>
</evidence>
<evidence type="ECO:0000313" key="10">
    <source>
        <dbReference type="EMBL" id="AFH57665.1"/>
    </source>
</evidence>
<dbReference type="RefSeq" id="YP_006234154.1">
    <property type="nucleotide sequence ID" value="NC_017751.1"/>
</dbReference>
<dbReference type="CDD" id="cd03499">
    <property type="entry name" value="SQR_TypeC_SdhC"/>
    <property type="match status" value="1"/>
</dbReference>
<keyword evidence="2 8" id="KW-0349">Heme</keyword>
<gene>
    <name evidence="10" type="primary">sdh3</name>
</gene>
<evidence type="ECO:0000256" key="7">
    <source>
        <dbReference type="ARBA" id="ARBA00023136"/>
    </source>
</evidence>
<dbReference type="Gene3D" id="1.20.1300.10">
    <property type="entry name" value="Fumarate reductase/succinate dehydrogenase, transmembrane subunit"/>
    <property type="match status" value="1"/>
</dbReference>
<organism evidence="10">
    <name type="scientific">Pyropia haitanensis</name>
    <name type="common">Red seaweed</name>
    <name type="synonym">Porphyra haitanensis</name>
    <dbReference type="NCBI Taxonomy" id="1262161"/>
    <lineage>
        <taxon>Eukaryota</taxon>
        <taxon>Rhodophyta</taxon>
        <taxon>Bangiophyceae</taxon>
        <taxon>Bangiales</taxon>
        <taxon>Bangiaceae</taxon>
        <taxon>Pyropia</taxon>
    </lineage>
</organism>
<dbReference type="GO" id="GO:0005739">
    <property type="term" value="C:mitochondrion"/>
    <property type="evidence" value="ECO:0007669"/>
    <property type="project" value="GOC"/>
</dbReference>
<dbReference type="PANTHER" id="PTHR10978">
    <property type="entry name" value="SUCCINATE DEHYDROGENASE CYTOCHROME B560 SUBUNIT"/>
    <property type="match status" value="1"/>
</dbReference>
<dbReference type="AlphaFoldDB" id="I0B6Z7"/>
<evidence type="ECO:0000256" key="2">
    <source>
        <dbReference type="ARBA" id="ARBA00022617"/>
    </source>
</evidence>
<dbReference type="GeneID" id="12354325"/>
<keyword evidence="3 9" id="KW-0812">Transmembrane</keyword>
<dbReference type="InterPro" id="IPR000701">
    <property type="entry name" value="SuccDH_FuR_B_TM-su"/>
</dbReference>
<dbReference type="GO" id="GO:0016020">
    <property type="term" value="C:membrane"/>
    <property type="evidence" value="ECO:0007669"/>
    <property type="project" value="UniProtKB-SubCell"/>
</dbReference>
<evidence type="ECO:0000256" key="3">
    <source>
        <dbReference type="ARBA" id="ARBA00022692"/>
    </source>
</evidence>
<dbReference type="GO" id="GO:0046872">
    <property type="term" value="F:metal ion binding"/>
    <property type="evidence" value="ECO:0007669"/>
    <property type="project" value="UniProtKB-KW"/>
</dbReference>
<keyword evidence="7 9" id="KW-0472">Membrane</keyword>
<evidence type="ECO:0000256" key="5">
    <source>
        <dbReference type="ARBA" id="ARBA00022989"/>
    </source>
</evidence>
<dbReference type="PROSITE" id="PS01001">
    <property type="entry name" value="SDH_CYT_2"/>
    <property type="match status" value="1"/>
</dbReference>
<dbReference type="InterPro" id="IPR014314">
    <property type="entry name" value="Succ_DH_cytb556"/>
</dbReference>
<keyword evidence="5 9" id="KW-1133">Transmembrane helix</keyword>
<keyword evidence="6 8" id="KW-0408">Iron</keyword>
<feature type="binding site" description="axial binding residue" evidence="8">
    <location>
        <position position="85"/>
    </location>
    <ligand>
        <name>heme</name>
        <dbReference type="ChEBI" id="CHEBI:30413"/>
        <note>ligand shared with second transmembrane subunit</note>
    </ligand>
    <ligandPart>
        <name>Fe</name>
        <dbReference type="ChEBI" id="CHEBI:18248"/>
    </ligandPart>
</feature>
<name>I0B6Z7_PYRHA</name>
<dbReference type="GO" id="GO:0006099">
    <property type="term" value="P:tricarboxylic acid cycle"/>
    <property type="evidence" value="ECO:0007669"/>
    <property type="project" value="InterPro"/>
</dbReference>
<accession>I0B6Z7</accession>
<sequence length="129" mass="15337">MQNLNRPISPHLTIYNFQKTSTFSIWHRISGIILFVSTTCFIFFLNNVYFSYTIILFTKSVFEYILFNWLLVSCKLLIIITFLYHSINGMRHLFWDSVIHVNILKMHEDGNILLFFVILAALFQFCVEL</sequence>
<comment type="cofactor">
    <cofactor evidence="8">
        <name>heme</name>
        <dbReference type="ChEBI" id="CHEBI:30413"/>
    </cofactor>
    <text evidence="8">The heme is bound between the two transmembrane subunits.</text>
</comment>
<dbReference type="GO" id="GO:0006121">
    <property type="term" value="P:mitochondrial electron transport, succinate to ubiquinone"/>
    <property type="evidence" value="ECO:0007669"/>
    <property type="project" value="TreeGrafter"/>
</dbReference>
<comment type="subcellular location">
    <subcellularLocation>
        <location evidence="1">Membrane</location>
        <topology evidence="1">Multi-pass membrane protein</topology>
    </subcellularLocation>
</comment>
<dbReference type="PANTHER" id="PTHR10978:SF5">
    <property type="entry name" value="SUCCINATE DEHYDROGENASE CYTOCHROME B560 SUBUNIT, MITOCHONDRIAL"/>
    <property type="match status" value="1"/>
</dbReference>
<feature type="transmembrane region" description="Helical" evidence="9">
    <location>
        <begin position="66"/>
        <end position="87"/>
    </location>
</feature>
<proteinExistence type="predicted"/>
<dbReference type="InterPro" id="IPR034804">
    <property type="entry name" value="SQR/QFR_C/D"/>
</dbReference>
<keyword evidence="4 8" id="KW-0479">Metal-binding</keyword>
<dbReference type="Pfam" id="PF01127">
    <property type="entry name" value="Sdh_cyt"/>
    <property type="match status" value="1"/>
</dbReference>
<reference evidence="10" key="1">
    <citation type="journal article" date="2012" name="Mitochondrial DNA">
        <title>The complete mitochondrial genome of Pyropia haitanensis Chang et Zheng.</title>
        <authorList>
            <person name="Mao Y."/>
            <person name="Zhang B."/>
            <person name="Kong F."/>
            <person name="Wang L."/>
        </authorList>
    </citation>
    <scope>NUCLEOTIDE SEQUENCE</scope>
</reference>
<dbReference type="GO" id="GO:0009055">
    <property type="term" value="F:electron transfer activity"/>
    <property type="evidence" value="ECO:0007669"/>
    <property type="project" value="InterPro"/>
</dbReference>
<dbReference type="PROSITE" id="PS01000">
    <property type="entry name" value="SDH_CYT_1"/>
    <property type="match status" value="1"/>
</dbReference>
<dbReference type="SUPFAM" id="SSF81343">
    <property type="entry name" value="Fumarate reductase respiratory complex transmembrane subunits"/>
    <property type="match status" value="1"/>
</dbReference>
<evidence type="ECO:0000256" key="8">
    <source>
        <dbReference type="PIRSR" id="PIRSR000178-1"/>
    </source>
</evidence>
<evidence type="ECO:0000256" key="9">
    <source>
        <dbReference type="SAM" id="Phobius"/>
    </source>
</evidence>
<keyword evidence="10" id="KW-0496">Mitochondrion</keyword>